<dbReference type="PRINTS" id="PR00385">
    <property type="entry name" value="P450"/>
</dbReference>
<evidence type="ECO:0000256" key="4">
    <source>
        <dbReference type="ARBA" id="ARBA00022692"/>
    </source>
</evidence>
<gene>
    <name evidence="14" type="ORF">LVIROSA_LOCUS16007</name>
</gene>
<dbReference type="GO" id="GO:0020037">
    <property type="term" value="F:heme binding"/>
    <property type="evidence" value="ECO:0007669"/>
    <property type="project" value="InterPro"/>
</dbReference>
<sequence>MELFLPYSMSIAAIFFAILLQILKGIKSGNKAKNRKAPEAKGKWPVVGHLHLLGGPEPHHITLANMADTYGPIFTIKLGVHNALVVSNSEIAKECFTKNDKAFSSRPKLMAVELMGYNYAIFALAPYGAYWRQVRKIIMLEVLSTRRVEMLGPVRSAELRESMKDLYDVWVKNKDESGSSSDMVKVDMQQWFGNLVLNSLIKVVTGKRFALDDEEGIRFRKVANRFFQLLGGFVVSDYIPSLKFLDIGGYKKEMIITGQEMDNFFDQWLEEYKRERESKQQNERDKVLMDVLISILEGASEEEFPGHDHATIIKATCLTMVIGGLDSTSVALTWALCLLLNNPRTLKLAQDEIDEHVGRKRPVEESDLKNLVYMDAILKETLRLYPPGHLGLPKETLEDCIVQGYNIPKGTRVMLNLWKLHRDPNIWPNPTEFLPERFLTTHKDIDLKGHHFDLLPFGSGRRVCPGILFAMQATRLALATLIQQFELKTPSNEPVDMKEIFGVTCSKATPLEVLISPRLPLDMYPVGA</sequence>
<reference evidence="14 15" key="1">
    <citation type="submission" date="2022-01" db="EMBL/GenBank/DDBJ databases">
        <authorList>
            <person name="Xiong W."/>
            <person name="Schranz E."/>
        </authorList>
    </citation>
    <scope>NUCLEOTIDE SEQUENCE [LARGE SCALE GENOMIC DNA]</scope>
</reference>
<keyword evidence="6 13" id="KW-1133">Transmembrane helix</keyword>
<dbReference type="EMBL" id="CAKMRJ010002507">
    <property type="protein sequence ID" value="CAH1429131.1"/>
    <property type="molecule type" value="Genomic_DNA"/>
</dbReference>
<keyword evidence="7 12" id="KW-0560">Oxidoreductase</keyword>
<keyword evidence="10 13" id="KW-0472">Membrane</keyword>
<dbReference type="GO" id="GO:0004497">
    <property type="term" value="F:monooxygenase activity"/>
    <property type="evidence" value="ECO:0007669"/>
    <property type="project" value="UniProtKB-KW"/>
</dbReference>
<evidence type="ECO:0000256" key="10">
    <source>
        <dbReference type="ARBA" id="ARBA00023136"/>
    </source>
</evidence>
<evidence type="ECO:0000256" key="12">
    <source>
        <dbReference type="RuleBase" id="RU000461"/>
    </source>
</evidence>
<dbReference type="InterPro" id="IPR017972">
    <property type="entry name" value="Cyt_P450_CS"/>
</dbReference>
<evidence type="ECO:0008006" key="16">
    <source>
        <dbReference type="Google" id="ProtNLM"/>
    </source>
</evidence>
<evidence type="ECO:0000256" key="7">
    <source>
        <dbReference type="ARBA" id="ARBA00023002"/>
    </source>
</evidence>
<dbReference type="AlphaFoldDB" id="A0AAU9MUJ2"/>
<dbReference type="PRINTS" id="PR00463">
    <property type="entry name" value="EP450I"/>
</dbReference>
<dbReference type="PROSITE" id="PS00086">
    <property type="entry name" value="CYTOCHROME_P450"/>
    <property type="match status" value="1"/>
</dbReference>
<evidence type="ECO:0000313" key="15">
    <source>
        <dbReference type="Proteomes" id="UP001157418"/>
    </source>
</evidence>
<keyword evidence="5 11" id="KW-0479">Metal-binding</keyword>
<keyword evidence="8 11" id="KW-0408">Iron</keyword>
<evidence type="ECO:0000256" key="11">
    <source>
        <dbReference type="PIRSR" id="PIRSR602401-1"/>
    </source>
</evidence>
<dbReference type="InterPro" id="IPR001128">
    <property type="entry name" value="Cyt_P450"/>
</dbReference>
<evidence type="ECO:0000313" key="14">
    <source>
        <dbReference type="EMBL" id="CAH1429131.1"/>
    </source>
</evidence>
<feature type="transmembrane region" description="Helical" evidence="13">
    <location>
        <begin position="109"/>
        <end position="131"/>
    </location>
</feature>
<keyword evidence="3 11" id="KW-0349">Heme</keyword>
<comment type="similarity">
    <text evidence="12">Belongs to the cytochrome P450 family.</text>
</comment>
<evidence type="ECO:0000256" key="1">
    <source>
        <dbReference type="ARBA" id="ARBA00001971"/>
    </source>
</evidence>
<dbReference type="InterPro" id="IPR002401">
    <property type="entry name" value="Cyt_P450_E_grp-I"/>
</dbReference>
<accession>A0AAU9MUJ2</accession>
<dbReference type="Gene3D" id="1.10.630.10">
    <property type="entry name" value="Cytochrome P450"/>
    <property type="match status" value="1"/>
</dbReference>
<evidence type="ECO:0000256" key="13">
    <source>
        <dbReference type="SAM" id="Phobius"/>
    </source>
</evidence>
<protein>
    <recommendedName>
        <fullName evidence="16">Cytochrome P450</fullName>
    </recommendedName>
</protein>
<evidence type="ECO:0000256" key="9">
    <source>
        <dbReference type="ARBA" id="ARBA00023033"/>
    </source>
</evidence>
<dbReference type="GO" id="GO:0016020">
    <property type="term" value="C:membrane"/>
    <property type="evidence" value="ECO:0007669"/>
    <property type="project" value="UniProtKB-SubCell"/>
</dbReference>
<dbReference type="InterPro" id="IPR050651">
    <property type="entry name" value="Plant_Cytochrome_P450_Monoox"/>
</dbReference>
<dbReference type="InterPro" id="IPR036396">
    <property type="entry name" value="Cyt_P450_sf"/>
</dbReference>
<feature type="binding site" description="axial binding residue" evidence="11">
    <location>
        <position position="464"/>
    </location>
    <ligand>
        <name>heme</name>
        <dbReference type="ChEBI" id="CHEBI:30413"/>
    </ligand>
    <ligandPart>
        <name>Fe</name>
        <dbReference type="ChEBI" id="CHEBI:18248"/>
    </ligandPart>
</feature>
<dbReference type="Proteomes" id="UP001157418">
    <property type="component" value="Unassembled WGS sequence"/>
</dbReference>
<evidence type="ECO:0000256" key="5">
    <source>
        <dbReference type="ARBA" id="ARBA00022723"/>
    </source>
</evidence>
<dbReference type="PANTHER" id="PTHR47947">
    <property type="entry name" value="CYTOCHROME P450 82C3-RELATED"/>
    <property type="match status" value="1"/>
</dbReference>
<organism evidence="14 15">
    <name type="scientific">Lactuca virosa</name>
    <dbReference type="NCBI Taxonomy" id="75947"/>
    <lineage>
        <taxon>Eukaryota</taxon>
        <taxon>Viridiplantae</taxon>
        <taxon>Streptophyta</taxon>
        <taxon>Embryophyta</taxon>
        <taxon>Tracheophyta</taxon>
        <taxon>Spermatophyta</taxon>
        <taxon>Magnoliopsida</taxon>
        <taxon>eudicotyledons</taxon>
        <taxon>Gunneridae</taxon>
        <taxon>Pentapetalae</taxon>
        <taxon>asterids</taxon>
        <taxon>campanulids</taxon>
        <taxon>Asterales</taxon>
        <taxon>Asteraceae</taxon>
        <taxon>Cichorioideae</taxon>
        <taxon>Cichorieae</taxon>
        <taxon>Lactucinae</taxon>
        <taxon>Lactuca</taxon>
    </lineage>
</organism>
<proteinExistence type="inferred from homology"/>
<dbReference type="PANTHER" id="PTHR47947:SF26">
    <property type="entry name" value="CYTOCHROME P450"/>
    <property type="match status" value="1"/>
</dbReference>
<keyword evidence="9 12" id="KW-0503">Monooxygenase</keyword>
<evidence type="ECO:0000256" key="3">
    <source>
        <dbReference type="ARBA" id="ARBA00022617"/>
    </source>
</evidence>
<feature type="transmembrane region" description="Helical" evidence="13">
    <location>
        <begin position="6"/>
        <end position="26"/>
    </location>
</feature>
<keyword evidence="4 13" id="KW-0812">Transmembrane</keyword>
<dbReference type="GO" id="GO:0016705">
    <property type="term" value="F:oxidoreductase activity, acting on paired donors, with incorporation or reduction of molecular oxygen"/>
    <property type="evidence" value="ECO:0007669"/>
    <property type="project" value="InterPro"/>
</dbReference>
<comment type="cofactor">
    <cofactor evidence="1 11">
        <name>heme</name>
        <dbReference type="ChEBI" id="CHEBI:30413"/>
    </cofactor>
</comment>
<evidence type="ECO:0000256" key="2">
    <source>
        <dbReference type="ARBA" id="ARBA00004370"/>
    </source>
</evidence>
<dbReference type="SUPFAM" id="SSF48264">
    <property type="entry name" value="Cytochrome P450"/>
    <property type="match status" value="1"/>
</dbReference>
<keyword evidence="15" id="KW-1185">Reference proteome</keyword>
<dbReference type="FunFam" id="1.10.630.10:FF:000026">
    <property type="entry name" value="Cytochrome P450 82C4"/>
    <property type="match status" value="1"/>
</dbReference>
<dbReference type="Pfam" id="PF00067">
    <property type="entry name" value="p450"/>
    <property type="match status" value="1"/>
</dbReference>
<dbReference type="CDD" id="cd20654">
    <property type="entry name" value="CYP82"/>
    <property type="match status" value="1"/>
</dbReference>
<name>A0AAU9MUJ2_9ASTR</name>
<comment type="subcellular location">
    <subcellularLocation>
        <location evidence="2">Membrane</location>
    </subcellularLocation>
</comment>
<comment type="caution">
    <text evidence="14">The sequence shown here is derived from an EMBL/GenBank/DDBJ whole genome shotgun (WGS) entry which is preliminary data.</text>
</comment>
<evidence type="ECO:0000256" key="8">
    <source>
        <dbReference type="ARBA" id="ARBA00023004"/>
    </source>
</evidence>
<evidence type="ECO:0000256" key="6">
    <source>
        <dbReference type="ARBA" id="ARBA00022989"/>
    </source>
</evidence>
<dbReference type="GO" id="GO:0005506">
    <property type="term" value="F:iron ion binding"/>
    <property type="evidence" value="ECO:0007669"/>
    <property type="project" value="InterPro"/>
</dbReference>